<proteinExistence type="predicted"/>
<dbReference type="Gene3D" id="3.80.10.10">
    <property type="entry name" value="Ribonuclease Inhibitor"/>
    <property type="match status" value="1"/>
</dbReference>
<dbReference type="KEGG" id="psoj:PHYSODRAFT_327113"/>
<dbReference type="RefSeq" id="XP_009521489.1">
    <property type="nucleotide sequence ID" value="XM_009523194.1"/>
</dbReference>
<feature type="region of interest" description="Disordered" evidence="1">
    <location>
        <begin position="231"/>
        <end position="250"/>
    </location>
</feature>
<dbReference type="InterPro" id="IPR032675">
    <property type="entry name" value="LRR_dom_sf"/>
</dbReference>
<keyword evidence="2" id="KW-0472">Membrane</keyword>
<protein>
    <submittedName>
        <fullName evidence="3">Uncharacterized protein</fullName>
    </submittedName>
</protein>
<feature type="transmembrane region" description="Helical" evidence="2">
    <location>
        <begin position="28"/>
        <end position="50"/>
    </location>
</feature>
<accession>G4YY33</accession>
<name>G4YY33_PHYSP</name>
<dbReference type="EMBL" id="JH159152">
    <property type="protein sequence ID" value="EGZ26201.1"/>
    <property type="molecule type" value="Genomic_DNA"/>
</dbReference>
<keyword evidence="2" id="KW-0812">Transmembrane</keyword>
<dbReference type="SUPFAM" id="SSF52058">
    <property type="entry name" value="L domain-like"/>
    <property type="match status" value="1"/>
</dbReference>
<evidence type="ECO:0000313" key="4">
    <source>
        <dbReference type="Proteomes" id="UP000002640"/>
    </source>
</evidence>
<sequence>MTYWYLTKGTLPLYVSVWSLTGIQNYRFYGAVFGAVGGMHAVRVLNIFLLSQARHELVASLPASGTSFSRGMDYLVESEHFSTVFALREVLETSSQTHKLLDYCSEPEVLQTHAALERVVTLTFDALISFGIMIVITLIVFLPYVRGFDFEIEGFKNPDFLYDPVAVAGMALENRLLFASGLFDFGTKLIPQLSIILSLVTVGELLGHSEAAVIPGVDEKNTKYVVVRPKGGGSDTDDVKEMASSSPQGFSETNLTTLPDGLYKRWHALAVIAFENGVLAQIPYQMFFSRVYRLSFMGNQIKTIPTLAIMSPRMIIPDLRLKDNPLQELPATLMAPDAMVMSLNVQRTNLTAIPAWIKTQTKVVWAAGNEASFPMYLFKEMYPFN</sequence>
<evidence type="ECO:0000256" key="1">
    <source>
        <dbReference type="SAM" id="MobiDB-lite"/>
    </source>
</evidence>
<dbReference type="AlphaFoldDB" id="G4YY33"/>
<reference evidence="3 4" key="1">
    <citation type="journal article" date="2006" name="Science">
        <title>Phytophthora genome sequences uncover evolutionary origins and mechanisms of pathogenesis.</title>
        <authorList>
            <person name="Tyler B.M."/>
            <person name="Tripathy S."/>
            <person name="Zhang X."/>
            <person name="Dehal P."/>
            <person name="Jiang R.H."/>
            <person name="Aerts A."/>
            <person name="Arredondo F.D."/>
            <person name="Baxter L."/>
            <person name="Bensasson D."/>
            <person name="Beynon J.L."/>
            <person name="Chapman J."/>
            <person name="Damasceno C.M."/>
            <person name="Dorrance A.E."/>
            <person name="Dou D."/>
            <person name="Dickerman A.W."/>
            <person name="Dubchak I.L."/>
            <person name="Garbelotto M."/>
            <person name="Gijzen M."/>
            <person name="Gordon S.G."/>
            <person name="Govers F."/>
            <person name="Grunwald N.J."/>
            <person name="Huang W."/>
            <person name="Ivors K.L."/>
            <person name="Jones R.W."/>
            <person name="Kamoun S."/>
            <person name="Krampis K."/>
            <person name="Lamour K.H."/>
            <person name="Lee M.K."/>
            <person name="McDonald W.H."/>
            <person name="Medina M."/>
            <person name="Meijer H.J."/>
            <person name="Nordberg E.K."/>
            <person name="Maclean D.J."/>
            <person name="Ospina-Giraldo M.D."/>
            <person name="Morris P.F."/>
            <person name="Phuntumart V."/>
            <person name="Putnam N.H."/>
            <person name="Rash S."/>
            <person name="Rose J.K."/>
            <person name="Sakihama Y."/>
            <person name="Salamov A.A."/>
            <person name="Savidor A."/>
            <person name="Scheuring C.F."/>
            <person name="Smith B.M."/>
            <person name="Sobral B.W."/>
            <person name="Terry A."/>
            <person name="Torto-Alalibo T.A."/>
            <person name="Win J."/>
            <person name="Xu Z."/>
            <person name="Zhang H."/>
            <person name="Grigoriev I.V."/>
            <person name="Rokhsar D.S."/>
            <person name="Boore J.L."/>
        </authorList>
    </citation>
    <scope>NUCLEOTIDE SEQUENCE [LARGE SCALE GENOMIC DNA]</scope>
    <source>
        <strain evidence="3 4">P6497</strain>
    </source>
</reference>
<evidence type="ECO:0000256" key="2">
    <source>
        <dbReference type="SAM" id="Phobius"/>
    </source>
</evidence>
<dbReference type="InParanoid" id="G4YY33"/>
<dbReference type="Proteomes" id="UP000002640">
    <property type="component" value="Unassembled WGS sequence"/>
</dbReference>
<keyword evidence="2" id="KW-1133">Transmembrane helix</keyword>
<keyword evidence="4" id="KW-1185">Reference proteome</keyword>
<gene>
    <name evidence="3" type="ORF">PHYSODRAFT_327113</name>
</gene>
<evidence type="ECO:0000313" key="3">
    <source>
        <dbReference type="EMBL" id="EGZ26201.1"/>
    </source>
</evidence>
<feature type="transmembrane region" description="Helical" evidence="2">
    <location>
        <begin position="126"/>
        <end position="145"/>
    </location>
</feature>
<dbReference type="GeneID" id="20645556"/>
<organism evidence="3 4">
    <name type="scientific">Phytophthora sojae (strain P6497)</name>
    <name type="common">Soybean stem and root rot agent</name>
    <name type="synonym">Phytophthora megasperma f. sp. glycines</name>
    <dbReference type="NCBI Taxonomy" id="1094619"/>
    <lineage>
        <taxon>Eukaryota</taxon>
        <taxon>Sar</taxon>
        <taxon>Stramenopiles</taxon>
        <taxon>Oomycota</taxon>
        <taxon>Peronosporomycetes</taxon>
        <taxon>Peronosporales</taxon>
        <taxon>Peronosporaceae</taxon>
        <taxon>Phytophthora</taxon>
    </lineage>
</organism>